<comment type="subcellular location">
    <subcellularLocation>
        <location evidence="1">Membrane</location>
        <topology evidence="1">Multi-pass membrane protein</topology>
    </subcellularLocation>
</comment>
<evidence type="ECO:0000256" key="14">
    <source>
        <dbReference type="SAM" id="MobiDB-lite"/>
    </source>
</evidence>
<comment type="catalytic activity">
    <reaction evidence="13">
        <text>4 Fe(II)-[cytochrome c] + O2 + 8 H(+)(in) = 4 Fe(III)-[cytochrome c] + 2 H2O + 4 H(+)(out)</text>
        <dbReference type="Rhea" id="RHEA:11436"/>
        <dbReference type="Rhea" id="RHEA-COMP:10350"/>
        <dbReference type="Rhea" id="RHEA-COMP:14399"/>
        <dbReference type="ChEBI" id="CHEBI:15377"/>
        <dbReference type="ChEBI" id="CHEBI:15378"/>
        <dbReference type="ChEBI" id="CHEBI:15379"/>
        <dbReference type="ChEBI" id="CHEBI:29033"/>
        <dbReference type="ChEBI" id="CHEBI:29034"/>
        <dbReference type="EC" id="7.1.1.9"/>
    </reaction>
</comment>
<dbReference type="NCBIfam" id="TIGR02866">
    <property type="entry name" value="CoxB"/>
    <property type="match status" value="1"/>
</dbReference>
<feature type="transmembrane region" description="Helical" evidence="15">
    <location>
        <begin position="232"/>
        <end position="254"/>
    </location>
</feature>
<dbReference type="GO" id="GO:0016491">
    <property type="term" value="F:oxidoreductase activity"/>
    <property type="evidence" value="ECO:0007669"/>
    <property type="project" value="InterPro"/>
</dbReference>
<feature type="compositionally biased region" description="Polar residues" evidence="14">
    <location>
        <begin position="13"/>
        <end position="22"/>
    </location>
</feature>
<keyword evidence="4" id="KW-0679">Respiratory chain</keyword>
<dbReference type="InterPro" id="IPR002429">
    <property type="entry name" value="CcO_II-like_C"/>
</dbReference>
<evidence type="ECO:0000256" key="1">
    <source>
        <dbReference type="ARBA" id="ARBA00004141"/>
    </source>
</evidence>
<comment type="function">
    <text evidence="11">Subunits I and II form the functional core of the enzyme complex. Electrons originating in cytochrome c are transferred via heme a and Cu(A) to the binuclear center formed by heme a3 and Cu(B).</text>
</comment>
<dbReference type="InterPro" id="IPR008972">
    <property type="entry name" value="Cupredoxin"/>
</dbReference>
<evidence type="ECO:0000256" key="10">
    <source>
        <dbReference type="ARBA" id="ARBA00023136"/>
    </source>
</evidence>
<dbReference type="KEGG" id="gak:X907_2592"/>
<evidence type="ECO:0000313" key="18">
    <source>
        <dbReference type="Proteomes" id="UP000286954"/>
    </source>
</evidence>
<keyword evidence="10 15" id="KW-0472">Membrane</keyword>
<dbReference type="PROSITE" id="PS50857">
    <property type="entry name" value="COX2_CUA"/>
    <property type="match status" value="1"/>
</dbReference>
<evidence type="ECO:0000256" key="5">
    <source>
        <dbReference type="ARBA" id="ARBA00022692"/>
    </source>
</evidence>
<evidence type="ECO:0000256" key="3">
    <source>
        <dbReference type="ARBA" id="ARBA00022448"/>
    </source>
</evidence>
<evidence type="ECO:0000256" key="2">
    <source>
        <dbReference type="ARBA" id="ARBA00007866"/>
    </source>
</evidence>
<evidence type="ECO:0000256" key="9">
    <source>
        <dbReference type="ARBA" id="ARBA00023008"/>
    </source>
</evidence>
<dbReference type="PANTHER" id="PTHR22888:SF9">
    <property type="entry name" value="CYTOCHROME C OXIDASE SUBUNIT 2"/>
    <property type="match status" value="1"/>
</dbReference>
<name>A0A3T0ECW3_9PROT</name>
<comment type="similarity">
    <text evidence="2">Belongs to the cytochrome c oxidase subunit 2 family.</text>
</comment>
<dbReference type="Proteomes" id="UP000286954">
    <property type="component" value="Chromosome"/>
</dbReference>
<proteinExistence type="inferred from homology"/>
<evidence type="ECO:0000256" key="11">
    <source>
        <dbReference type="ARBA" id="ARBA00024688"/>
    </source>
</evidence>
<dbReference type="GO" id="GO:0005507">
    <property type="term" value="F:copper ion binding"/>
    <property type="evidence" value="ECO:0007669"/>
    <property type="project" value="InterPro"/>
</dbReference>
<keyword evidence="9" id="KW-0186">Copper</keyword>
<evidence type="ECO:0000256" key="7">
    <source>
        <dbReference type="ARBA" id="ARBA00022982"/>
    </source>
</evidence>
<dbReference type="InterPro" id="IPR045187">
    <property type="entry name" value="CcO_II"/>
</dbReference>
<accession>A0A3T0ECW3</accession>
<evidence type="ECO:0000313" key="17">
    <source>
        <dbReference type="EMBL" id="AZU05103.1"/>
    </source>
</evidence>
<feature type="transmembrane region" description="Helical" evidence="15">
    <location>
        <begin position="164"/>
        <end position="183"/>
    </location>
</feature>
<keyword evidence="5 15" id="KW-0812">Transmembrane</keyword>
<evidence type="ECO:0000256" key="4">
    <source>
        <dbReference type="ARBA" id="ARBA00022660"/>
    </source>
</evidence>
<dbReference type="AlphaFoldDB" id="A0A3T0ECW3"/>
<sequence length="386" mass="40734">MLKHQLAAMPSGNRDQTQSQPAEHQPPGQDGVCALLQAQRPAGGHHAQQHHGGNGMAPGRGASAHARHQQQLGGSGQRGEAAHGKAAPAGPEGGTRPEQITCPPECDIAEGERETAGNREGDQHGVDGMAGQRDTAVEVVIGRIGGRGIVKHLVLACVRARHGVFPLLLAPALIGCEGALSTLDPAGPAAQSIAGVWWVMMAGSLLILALMMGLILWPFFKRHQPREVPEKLWLWAGGLGFPLVVLAALLAWGLPAGQSMLAGRGAQVYTVEAEAFQWGWNFRYPDREGMTAEVLHIPAGEPVDVAITSLDVIHAFWVPRLAGKIDAIPGTTNTLRILASEPGVYEGMCAEFCGLEHATMRFQIVAHAADEFEAALTAELAGQGQP</sequence>
<reference evidence="17 18" key="1">
    <citation type="submission" date="2016-12" db="EMBL/GenBank/DDBJ databases">
        <title>The genome of dimorphic prosthecate Glycocaulis alkaliphilus 6b-8t, isolated from crude oil dictates its adaptability in petroleum environments.</title>
        <authorList>
            <person name="Wu X.-L."/>
            <person name="Geng S."/>
        </authorList>
    </citation>
    <scope>NUCLEOTIDE SEQUENCE [LARGE SCALE GENOMIC DNA]</scope>
    <source>
        <strain evidence="17 18">6B-8</strain>
    </source>
</reference>
<dbReference type="InterPro" id="IPR014222">
    <property type="entry name" value="Cyt_c_oxidase_su2"/>
</dbReference>
<keyword evidence="18" id="KW-1185">Reference proteome</keyword>
<dbReference type="GO" id="GO:0004129">
    <property type="term" value="F:cytochrome-c oxidase activity"/>
    <property type="evidence" value="ECO:0007669"/>
    <property type="project" value="UniProtKB-EC"/>
</dbReference>
<dbReference type="SUPFAM" id="SSF49503">
    <property type="entry name" value="Cupredoxins"/>
    <property type="match status" value="1"/>
</dbReference>
<dbReference type="GO" id="GO:0042773">
    <property type="term" value="P:ATP synthesis coupled electron transport"/>
    <property type="evidence" value="ECO:0007669"/>
    <property type="project" value="TreeGrafter"/>
</dbReference>
<dbReference type="Gene3D" id="2.60.40.420">
    <property type="entry name" value="Cupredoxins - blue copper proteins"/>
    <property type="match status" value="1"/>
</dbReference>
<evidence type="ECO:0000256" key="12">
    <source>
        <dbReference type="ARBA" id="ARBA00031399"/>
    </source>
</evidence>
<gene>
    <name evidence="17" type="ORF">X907_2592</name>
</gene>
<evidence type="ECO:0000259" key="16">
    <source>
        <dbReference type="PROSITE" id="PS50857"/>
    </source>
</evidence>
<feature type="transmembrane region" description="Helical" evidence="15">
    <location>
        <begin position="195"/>
        <end position="220"/>
    </location>
</feature>
<dbReference type="PROSITE" id="PS00078">
    <property type="entry name" value="COX2"/>
    <property type="match status" value="1"/>
</dbReference>
<feature type="compositionally biased region" description="Low complexity" evidence="14">
    <location>
        <begin position="37"/>
        <end position="46"/>
    </location>
</feature>
<feature type="region of interest" description="Disordered" evidence="14">
    <location>
        <begin position="1"/>
        <end position="104"/>
    </location>
</feature>
<dbReference type="Pfam" id="PF00116">
    <property type="entry name" value="COX2"/>
    <property type="match status" value="1"/>
</dbReference>
<dbReference type="GO" id="GO:0016020">
    <property type="term" value="C:membrane"/>
    <property type="evidence" value="ECO:0007669"/>
    <property type="project" value="UniProtKB-SubCell"/>
</dbReference>
<protein>
    <recommendedName>
        <fullName evidence="12">Cytochrome aa3 subunit 2</fullName>
    </recommendedName>
</protein>
<dbReference type="EMBL" id="CP018911">
    <property type="protein sequence ID" value="AZU05103.1"/>
    <property type="molecule type" value="Genomic_DNA"/>
</dbReference>
<feature type="domain" description="Cytochrome oxidase subunit II copper A binding" evidence="16">
    <location>
        <begin position="266"/>
        <end position="378"/>
    </location>
</feature>
<evidence type="ECO:0000256" key="13">
    <source>
        <dbReference type="ARBA" id="ARBA00047816"/>
    </source>
</evidence>
<keyword evidence="7" id="KW-0249">Electron transport</keyword>
<keyword evidence="3" id="KW-0813">Transport</keyword>
<dbReference type="PANTHER" id="PTHR22888">
    <property type="entry name" value="CYTOCHROME C OXIDASE, SUBUNIT II"/>
    <property type="match status" value="1"/>
</dbReference>
<evidence type="ECO:0000256" key="6">
    <source>
        <dbReference type="ARBA" id="ARBA00022723"/>
    </source>
</evidence>
<organism evidence="17 18">
    <name type="scientific">Glycocaulis alkaliphilus</name>
    <dbReference type="NCBI Taxonomy" id="1434191"/>
    <lineage>
        <taxon>Bacteria</taxon>
        <taxon>Pseudomonadati</taxon>
        <taxon>Pseudomonadota</taxon>
        <taxon>Alphaproteobacteria</taxon>
        <taxon>Maricaulales</taxon>
        <taxon>Maricaulaceae</taxon>
        <taxon>Glycocaulis</taxon>
    </lineage>
</organism>
<keyword evidence="8 15" id="KW-1133">Transmembrane helix</keyword>
<keyword evidence="6" id="KW-0479">Metal-binding</keyword>
<evidence type="ECO:0000256" key="15">
    <source>
        <dbReference type="SAM" id="Phobius"/>
    </source>
</evidence>
<dbReference type="InterPro" id="IPR001505">
    <property type="entry name" value="Copper_CuA"/>
</dbReference>
<evidence type="ECO:0000256" key="8">
    <source>
        <dbReference type="ARBA" id="ARBA00022989"/>
    </source>
</evidence>